<reference evidence="2 3" key="1">
    <citation type="journal article" date="2016" name="Nat. Commun.">
        <title>Thousands of microbial genomes shed light on interconnected biogeochemical processes in an aquifer system.</title>
        <authorList>
            <person name="Anantharaman K."/>
            <person name="Brown C.T."/>
            <person name="Hug L.A."/>
            <person name="Sharon I."/>
            <person name="Castelle C.J."/>
            <person name="Probst A.J."/>
            <person name="Thomas B.C."/>
            <person name="Singh A."/>
            <person name="Wilkins M.J."/>
            <person name="Karaoz U."/>
            <person name="Brodie E.L."/>
            <person name="Williams K.H."/>
            <person name="Hubbard S.S."/>
            <person name="Banfield J.F."/>
        </authorList>
    </citation>
    <scope>NUCLEOTIDE SEQUENCE [LARGE SCALE GENOMIC DNA]</scope>
</reference>
<dbReference type="EMBL" id="MHRK01000019">
    <property type="protein sequence ID" value="OHA24083.1"/>
    <property type="molecule type" value="Genomic_DNA"/>
</dbReference>
<organism evidence="2 3">
    <name type="scientific">Candidatus Taylorbacteria bacterium RIFCSPHIGHO2_02_FULL_43_32b</name>
    <dbReference type="NCBI Taxonomy" id="1802306"/>
    <lineage>
        <taxon>Bacteria</taxon>
        <taxon>Candidatus Tayloriibacteriota</taxon>
    </lineage>
</organism>
<accession>A0A1G2MJN5</accession>
<evidence type="ECO:0000313" key="2">
    <source>
        <dbReference type="EMBL" id="OHA24083.1"/>
    </source>
</evidence>
<feature type="chain" id="PRO_5009583673" evidence="1">
    <location>
        <begin position="23"/>
        <end position="264"/>
    </location>
</feature>
<gene>
    <name evidence="2" type="ORF">A3C72_03035</name>
</gene>
<dbReference type="AlphaFoldDB" id="A0A1G2MJN5"/>
<evidence type="ECO:0000313" key="3">
    <source>
        <dbReference type="Proteomes" id="UP000177130"/>
    </source>
</evidence>
<comment type="caution">
    <text evidence="2">The sequence shown here is derived from an EMBL/GenBank/DDBJ whole genome shotgun (WGS) entry which is preliminary data.</text>
</comment>
<sequence>MKKQVRLGCLLVAVLWSASVWSQTATNVPPQSGVDEVALLRQQVSDLQAALRRATNVVALPAVSVGSAVETMPPEVPSVSPEVEINKSVQPVQSLVPLTSSPQGSKALEGATDPNSPYLFAQAGDAYVAVRKGELNAMVQGMSNQTSLVMSDFTAGPDGVPVKRVRGASRGANQSSINNSGHITNFSFENCKDFVVNNGVTPSGQVEMGDLSSMSGYGGGFGSGTVVPGNRLGSVRAVPNAREKWFLDQIKLNNMRRLVKASAY</sequence>
<keyword evidence="1" id="KW-0732">Signal</keyword>
<evidence type="ECO:0000256" key="1">
    <source>
        <dbReference type="SAM" id="SignalP"/>
    </source>
</evidence>
<protein>
    <submittedName>
        <fullName evidence="2">Uncharacterized protein</fullName>
    </submittedName>
</protein>
<dbReference type="Proteomes" id="UP000177130">
    <property type="component" value="Unassembled WGS sequence"/>
</dbReference>
<proteinExistence type="predicted"/>
<feature type="signal peptide" evidence="1">
    <location>
        <begin position="1"/>
        <end position="22"/>
    </location>
</feature>
<name>A0A1G2MJN5_9BACT</name>